<dbReference type="GO" id="GO:0000160">
    <property type="term" value="P:phosphorelay signal transduction system"/>
    <property type="evidence" value="ECO:0007669"/>
    <property type="project" value="InterPro"/>
</dbReference>
<dbReference type="PANTHER" id="PTHR44591">
    <property type="entry name" value="STRESS RESPONSE REGULATOR PROTEIN 1"/>
    <property type="match status" value="1"/>
</dbReference>
<evidence type="ECO:0000256" key="1">
    <source>
        <dbReference type="ARBA" id="ARBA00022553"/>
    </source>
</evidence>
<dbReference type="PATRIC" id="fig|187330.3.peg.3373"/>
<dbReference type="RefSeq" id="WP_054204573.1">
    <property type="nucleotide sequence ID" value="NZ_LHPH01000006.1"/>
</dbReference>
<name>A0A0N1EVQ1_9GAMM</name>
<evidence type="ECO:0000259" key="3">
    <source>
        <dbReference type="PROSITE" id="PS50110"/>
    </source>
</evidence>
<dbReference type="PROSITE" id="PS50110">
    <property type="entry name" value="RESPONSE_REGULATORY"/>
    <property type="match status" value="1"/>
</dbReference>
<reference evidence="4 5" key="1">
    <citation type="submission" date="2015-08" db="EMBL/GenBank/DDBJ databases">
        <title>Draft Genome Sequence of Pseudoalteromonas porphyrae UCD-SED14.</title>
        <authorList>
            <person name="Coil D.A."/>
            <person name="Jospin G."/>
            <person name="Lee R.D."/>
            <person name="Eisen J.A."/>
        </authorList>
    </citation>
    <scope>NUCLEOTIDE SEQUENCE [LARGE SCALE GENOMIC DNA]</scope>
    <source>
        <strain evidence="4 5">UCD-SED14</strain>
    </source>
</reference>
<accession>A0A0N1EVQ1</accession>
<organism evidence="4 5">
    <name type="scientific">Pseudoalteromonas porphyrae</name>
    <dbReference type="NCBI Taxonomy" id="187330"/>
    <lineage>
        <taxon>Bacteria</taxon>
        <taxon>Pseudomonadati</taxon>
        <taxon>Pseudomonadota</taxon>
        <taxon>Gammaproteobacteria</taxon>
        <taxon>Alteromonadales</taxon>
        <taxon>Pseudoalteromonadaceae</taxon>
        <taxon>Pseudoalteromonas</taxon>
    </lineage>
</organism>
<dbReference type="OrthoDB" id="9802066at2"/>
<dbReference type="InterPro" id="IPR001789">
    <property type="entry name" value="Sig_transdc_resp-reg_receiver"/>
</dbReference>
<dbReference type="InterPro" id="IPR050595">
    <property type="entry name" value="Bact_response_regulator"/>
</dbReference>
<dbReference type="AlphaFoldDB" id="A0A0N1EVQ1"/>
<evidence type="ECO:0000313" key="5">
    <source>
        <dbReference type="Proteomes" id="UP000037848"/>
    </source>
</evidence>
<dbReference type="SUPFAM" id="SSF52172">
    <property type="entry name" value="CheY-like"/>
    <property type="match status" value="1"/>
</dbReference>
<protein>
    <recommendedName>
        <fullName evidence="3">Response regulatory domain-containing protein</fullName>
    </recommendedName>
</protein>
<comment type="caution">
    <text evidence="4">The sequence shown here is derived from an EMBL/GenBank/DDBJ whole genome shotgun (WGS) entry which is preliminary data.</text>
</comment>
<keyword evidence="5" id="KW-1185">Reference proteome</keyword>
<dbReference type="EMBL" id="LHPH01000006">
    <property type="protein sequence ID" value="KPH64105.1"/>
    <property type="molecule type" value="Genomic_DNA"/>
</dbReference>
<keyword evidence="1 2" id="KW-0597">Phosphoprotein</keyword>
<dbReference type="PANTHER" id="PTHR44591:SF19">
    <property type="entry name" value="TWO-COMPONENT RESPONSE REGULATOR-RELATED"/>
    <property type="match status" value="1"/>
</dbReference>
<gene>
    <name evidence="4" type="ORF">ADS77_06750</name>
</gene>
<feature type="modified residue" description="4-aspartylphosphate" evidence="2">
    <location>
        <position position="52"/>
    </location>
</feature>
<evidence type="ECO:0000256" key="2">
    <source>
        <dbReference type="PROSITE-ProRule" id="PRU00169"/>
    </source>
</evidence>
<dbReference type="SMART" id="SM00448">
    <property type="entry name" value="REC"/>
    <property type="match status" value="1"/>
</dbReference>
<dbReference type="Proteomes" id="UP000037848">
    <property type="component" value="Unassembled WGS sequence"/>
</dbReference>
<evidence type="ECO:0000313" key="4">
    <source>
        <dbReference type="EMBL" id="KPH64105.1"/>
    </source>
</evidence>
<dbReference type="Pfam" id="PF00072">
    <property type="entry name" value="Response_reg"/>
    <property type="match status" value="1"/>
</dbReference>
<proteinExistence type="predicted"/>
<sequence length="128" mass="14682">MSHTIVIVDDDEAILRALNRLLKADFILILFTNPLEAIKYAKENEIDLVISDLLMPNIDGLNLLEQFKQIQPDCSRMLLTGYADLETSKSAIKQNIAHLITSKPWDNFELVMLIRLLIENSCLRKKML</sequence>
<feature type="domain" description="Response regulatory" evidence="3">
    <location>
        <begin position="4"/>
        <end position="118"/>
    </location>
</feature>
<dbReference type="InterPro" id="IPR011006">
    <property type="entry name" value="CheY-like_superfamily"/>
</dbReference>
<dbReference type="Gene3D" id="3.40.50.2300">
    <property type="match status" value="1"/>
</dbReference>
<dbReference type="STRING" id="187330.AMS58_08275"/>